<reference evidence="7 8" key="1">
    <citation type="submission" date="2019-06" db="EMBL/GenBank/DDBJ databases">
        <title>Sulfurimonas gotlandica sp. nov., a chemoautotrophic and psychrotolerant epsilonproteobacterium isolated from a pelagic redoxcline, and an emended description of the genus Sulfurimonas.</title>
        <authorList>
            <person name="Wang S."/>
            <person name="Jiang L."/>
            <person name="Shao Z."/>
        </authorList>
    </citation>
    <scope>NUCLEOTIDE SEQUENCE [LARGE SCALE GENOMIC DNA]</scope>
    <source>
        <strain evidence="7 8">B2</strain>
    </source>
</reference>
<evidence type="ECO:0000256" key="4">
    <source>
        <dbReference type="ARBA" id="ARBA00022801"/>
    </source>
</evidence>
<evidence type="ECO:0000313" key="7">
    <source>
        <dbReference type="EMBL" id="QOP40490.1"/>
    </source>
</evidence>
<keyword evidence="2" id="KW-0645">Protease</keyword>
<evidence type="ECO:0000313" key="8">
    <source>
        <dbReference type="Proteomes" id="UP000593910"/>
    </source>
</evidence>
<comment type="similarity">
    <text evidence="1">Belongs to the peptidase C40 family.</text>
</comment>
<keyword evidence="4" id="KW-0378">Hydrolase</keyword>
<dbReference type="RefSeq" id="WP_193113915.1">
    <property type="nucleotide sequence ID" value="NZ_CP041165.1"/>
</dbReference>
<organism evidence="7 8">
    <name type="scientific">Sulfurimonas marina</name>
    <dbReference type="NCBI Taxonomy" id="2590551"/>
    <lineage>
        <taxon>Bacteria</taxon>
        <taxon>Pseudomonadati</taxon>
        <taxon>Campylobacterota</taxon>
        <taxon>Epsilonproteobacteria</taxon>
        <taxon>Campylobacterales</taxon>
        <taxon>Sulfurimonadaceae</taxon>
        <taxon>Sulfurimonas</taxon>
    </lineage>
</organism>
<dbReference type="GO" id="GO:0006508">
    <property type="term" value="P:proteolysis"/>
    <property type="evidence" value="ECO:0007669"/>
    <property type="project" value="UniProtKB-KW"/>
</dbReference>
<keyword evidence="5" id="KW-0788">Thiol protease</keyword>
<dbReference type="InterPro" id="IPR052062">
    <property type="entry name" value="Murein_DD/LD_carboxypeptidase"/>
</dbReference>
<protein>
    <recommendedName>
        <fullName evidence="6">NlpC/P60 domain-containing protein</fullName>
    </recommendedName>
</protein>
<dbReference type="Pfam" id="PF00877">
    <property type="entry name" value="NLPC_P60"/>
    <property type="match status" value="1"/>
</dbReference>
<dbReference type="InterPro" id="IPR038765">
    <property type="entry name" value="Papain-like_cys_pep_sf"/>
</dbReference>
<dbReference type="Gene3D" id="3.90.1720.10">
    <property type="entry name" value="endopeptidase domain like (from Nostoc punctiforme)"/>
    <property type="match status" value="1"/>
</dbReference>
<name>A0A7M3V9Q7_9BACT</name>
<evidence type="ECO:0000256" key="1">
    <source>
        <dbReference type="ARBA" id="ARBA00007074"/>
    </source>
</evidence>
<evidence type="ECO:0000259" key="6">
    <source>
        <dbReference type="PROSITE" id="PS51935"/>
    </source>
</evidence>
<dbReference type="PANTHER" id="PTHR47360">
    <property type="entry name" value="MUREIN DD-ENDOPEPTIDASE MEPS/MUREIN LD-CARBOXYPEPTIDASE"/>
    <property type="match status" value="1"/>
</dbReference>
<dbReference type="PROSITE" id="PS51935">
    <property type="entry name" value="NLPC_P60"/>
    <property type="match status" value="1"/>
</dbReference>
<dbReference type="KEGG" id="smax:FJR03_01535"/>
<dbReference type="InterPro" id="IPR000064">
    <property type="entry name" value="NLP_P60_dom"/>
</dbReference>
<evidence type="ECO:0000256" key="5">
    <source>
        <dbReference type="ARBA" id="ARBA00022807"/>
    </source>
</evidence>
<gene>
    <name evidence="7" type="ORF">FJR03_01535</name>
</gene>
<dbReference type="PANTHER" id="PTHR47360:SF1">
    <property type="entry name" value="ENDOPEPTIDASE NLPC-RELATED"/>
    <property type="match status" value="1"/>
</dbReference>
<dbReference type="Proteomes" id="UP000593910">
    <property type="component" value="Chromosome"/>
</dbReference>
<dbReference type="GO" id="GO:0008234">
    <property type="term" value="F:cysteine-type peptidase activity"/>
    <property type="evidence" value="ECO:0007669"/>
    <property type="project" value="UniProtKB-KW"/>
</dbReference>
<keyword evidence="8" id="KW-1185">Reference proteome</keyword>
<proteinExistence type="inferred from homology"/>
<feature type="domain" description="NlpC/P60" evidence="6">
    <location>
        <begin position="49"/>
        <end position="170"/>
    </location>
</feature>
<sequence length="172" mass="19633">MPFLLFVVTSLLLLSGCSGKSPQTKEYATLTPYSPSPKQELSYKLRNKNPVTLTIYEQYKKWVNTPYKYGGTTCYGIDCSSLVQQVYKDGFGLNIPRDTKHQAKVGTFVKKPAIKEGDLLLFKTGYSSRHSGVYLEAGNFLHTSTKHGVTISNLNNPYWREKYWQARRILNY</sequence>
<accession>A0A7M3V9Q7</accession>
<evidence type="ECO:0000256" key="3">
    <source>
        <dbReference type="ARBA" id="ARBA00022729"/>
    </source>
</evidence>
<evidence type="ECO:0000256" key="2">
    <source>
        <dbReference type="ARBA" id="ARBA00022670"/>
    </source>
</evidence>
<dbReference type="EMBL" id="CP041165">
    <property type="protein sequence ID" value="QOP40490.1"/>
    <property type="molecule type" value="Genomic_DNA"/>
</dbReference>
<keyword evidence="3" id="KW-0732">Signal</keyword>
<dbReference type="AlphaFoldDB" id="A0A7M3V9Q7"/>
<dbReference type="SUPFAM" id="SSF54001">
    <property type="entry name" value="Cysteine proteinases"/>
    <property type="match status" value="1"/>
</dbReference>